<accession>A0AAE9XTM9</accession>
<dbReference type="InterPro" id="IPR001633">
    <property type="entry name" value="EAL_dom"/>
</dbReference>
<evidence type="ECO:0000313" key="5">
    <source>
        <dbReference type="Proteomes" id="UP001217500"/>
    </source>
</evidence>
<dbReference type="KEGG" id="gso:PH603_04410"/>
<keyword evidence="2" id="KW-0812">Transmembrane</keyword>
<dbReference type="CDD" id="cd01948">
    <property type="entry name" value="EAL"/>
    <property type="match status" value="1"/>
</dbReference>
<dbReference type="PANTHER" id="PTHR33121">
    <property type="entry name" value="CYCLIC DI-GMP PHOSPHODIESTERASE PDEF"/>
    <property type="match status" value="1"/>
</dbReference>
<proteinExistence type="predicted"/>
<evidence type="ECO:0000313" key="4">
    <source>
        <dbReference type="EMBL" id="WCL55000.1"/>
    </source>
</evidence>
<name>A0AAE9XTM9_9PROT</name>
<protein>
    <submittedName>
        <fullName evidence="4">EAL domain-containing protein</fullName>
    </submittedName>
</protein>
<dbReference type="SMART" id="SM00052">
    <property type="entry name" value="EAL"/>
    <property type="match status" value="1"/>
</dbReference>
<evidence type="ECO:0000259" key="3">
    <source>
        <dbReference type="PROSITE" id="PS50883"/>
    </source>
</evidence>
<dbReference type="Proteomes" id="UP001217500">
    <property type="component" value="Chromosome"/>
</dbReference>
<dbReference type="InterPro" id="IPR035919">
    <property type="entry name" value="EAL_sf"/>
</dbReference>
<keyword evidence="5" id="KW-1185">Reference proteome</keyword>
<dbReference type="Pfam" id="PF00563">
    <property type="entry name" value="EAL"/>
    <property type="match status" value="1"/>
</dbReference>
<keyword evidence="2" id="KW-1133">Transmembrane helix</keyword>
<feature type="transmembrane region" description="Helical" evidence="2">
    <location>
        <begin position="7"/>
        <end position="28"/>
    </location>
</feature>
<dbReference type="PROSITE" id="PS50883">
    <property type="entry name" value="EAL"/>
    <property type="match status" value="1"/>
</dbReference>
<dbReference type="GO" id="GO:0071111">
    <property type="term" value="F:cyclic-guanylate-specific phosphodiesterase activity"/>
    <property type="evidence" value="ECO:0007669"/>
    <property type="project" value="InterPro"/>
</dbReference>
<organism evidence="4 5">
    <name type="scientific">Gimibacter soli</name>
    <dbReference type="NCBI Taxonomy" id="3024400"/>
    <lineage>
        <taxon>Bacteria</taxon>
        <taxon>Pseudomonadati</taxon>
        <taxon>Pseudomonadota</taxon>
        <taxon>Alphaproteobacteria</taxon>
        <taxon>Kordiimonadales</taxon>
        <taxon>Temperatibacteraceae</taxon>
        <taxon>Gimibacter</taxon>
    </lineage>
</organism>
<evidence type="ECO:0000256" key="2">
    <source>
        <dbReference type="SAM" id="Phobius"/>
    </source>
</evidence>
<gene>
    <name evidence="4" type="ORF">PH603_04410</name>
</gene>
<dbReference type="SUPFAM" id="SSF141868">
    <property type="entry name" value="EAL domain-like"/>
    <property type="match status" value="1"/>
</dbReference>
<feature type="domain" description="EAL" evidence="3">
    <location>
        <begin position="201"/>
        <end position="446"/>
    </location>
</feature>
<dbReference type="AlphaFoldDB" id="A0AAE9XTM9"/>
<evidence type="ECO:0000256" key="1">
    <source>
        <dbReference type="SAM" id="Coils"/>
    </source>
</evidence>
<reference evidence="4" key="1">
    <citation type="submission" date="2023-01" db="EMBL/GenBank/DDBJ databases">
        <title>The genome sequence of Kordiimonadaceae bacterium 6D33.</title>
        <authorList>
            <person name="Liu Y."/>
        </authorList>
    </citation>
    <scope>NUCLEOTIDE SEQUENCE</scope>
    <source>
        <strain evidence="4">6D33</strain>
    </source>
</reference>
<dbReference type="InterPro" id="IPR050706">
    <property type="entry name" value="Cyclic-di-GMP_PDE-like"/>
</dbReference>
<keyword evidence="1" id="KW-0175">Coiled coil</keyword>
<dbReference type="Gene3D" id="3.20.20.450">
    <property type="entry name" value="EAL domain"/>
    <property type="match status" value="1"/>
</dbReference>
<feature type="coiled-coil region" evidence="1">
    <location>
        <begin position="66"/>
        <end position="97"/>
    </location>
</feature>
<sequence>MAPVTQVLLYISYAVLGLAAALLPPRLAGVDEQVATLLGVFVFFGAWQAHAWFIAHRLETADKERINRLEDNATILRHDLERTRRRLEMQRDGTSEKSEELVSELRILHTLLDQVMKREEALQSQMRAVAAKTDAGPVLELDELSVNEDRIAAAQPEEDNGGRVEPWFDEEDAEEVKAELSGEIALSTARGGPEVRLIRREETLLSVIRSSLSENRVDLYLQPIVALPGRQNTFYECFSRVRDEEGRVVLPAQYLRIAEEKGLIGTIDNLLLFRLIQLVRRLGPRRPEVRFFCNMSRFSMADAEFFPQFVDFMTSSSEFTKRLVLEINQSDYQTLDREVRGRLALLARRGFAFSLDQVMYFDEDFASLADNGFKFIKADMQALSAQYEIGDLPGVKARLKREGLKLIASRVEDEATVLMALDGEMELAQGYLFGEPRPAADFNRDF</sequence>
<feature type="transmembrane region" description="Helical" evidence="2">
    <location>
        <begin position="34"/>
        <end position="55"/>
    </location>
</feature>
<dbReference type="EMBL" id="CP116805">
    <property type="protein sequence ID" value="WCL55000.1"/>
    <property type="molecule type" value="Genomic_DNA"/>
</dbReference>
<dbReference type="RefSeq" id="WP_289504747.1">
    <property type="nucleotide sequence ID" value="NZ_CP116805.1"/>
</dbReference>
<keyword evidence="2" id="KW-0472">Membrane</keyword>
<dbReference type="PANTHER" id="PTHR33121:SF79">
    <property type="entry name" value="CYCLIC DI-GMP PHOSPHODIESTERASE PDED-RELATED"/>
    <property type="match status" value="1"/>
</dbReference>